<evidence type="ECO:0000256" key="1">
    <source>
        <dbReference type="ARBA" id="ARBA00004236"/>
    </source>
</evidence>
<dbReference type="GO" id="GO:0015226">
    <property type="term" value="F:carnitine transmembrane transporter activity"/>
    <property type="evidence" value="ECO:0007669"/>
    <property type="project" value="TreeGrafter"/>
</dbReference>
<keyword evidence="8" id="KW-1185">Reference proteome</keyword>
<evidence type="ECO:0000313" key="8">
    <source>
        <dbReference type="Proteomes" id="UP000031623"/>
    </source>
</evidence>
<dbReference type="HOGENOM" id="CLU_008673_1_0_6"/>
<dbReference type="PANTHER" id="PTHR47737">
    <property type="entry name" value="GLYCINE BETAINE/PROLINE BETAINE TRANSPORT SYSTEM PERMEASE PROTEIN PROW"/>
    <property type="match status" value="1"/>
</dbReference>
<dbReference type="KEGG" id="tig:THII_0588"/>
<comment type="subcellular location">
    <subcellularLocation>
        <location evidence="1">Cell membrane</location>
    </subcellularLocation>
</comment>
<feature type="domain" description="ABC-type glycine betaine transport system substrate-binding" evidence="6">
    <location>
        <begin position="35"/>
        <end position="279"/>
    </location>
</feature>
<feature type="signal peptide" evidence="5">
    <location>
        <begin position="1"/>
        <end position="25"/>
    </location>
</feature>
<evidence type="ECO:0000256" key="2">
    <source>
        <dbReference type="ARBA" id="ARBA00022448"/>
    </source>
</evidence>
<dbReference type="Gene3D" id="3.40.190.100">
    <property type="entry name" value="Glycine betaine-binding periplasmic protein, domain 2"/>
    <property type="match status" value="1"/>
</dbReference>
<organism evidence="7 8">
    <name type="scientific">Thioploca ingrica</name>
    <dbReference type="NCBI Taxonomy" id="40754"/>
    <lineage>
        <taxon>Bacteria</taxon>
        <taxon>Pseudomonadati</taxon>
        <taxon>Pseudomonadota</taxon>
        <taxon>Gammaproteobacteria</taxon>
        <taxon>Thiotrichales</taxon>
        <taxon>Thiotrichaceae</taxon>
        <taxon>Thioploca</taxon>
    </lineage>
</organism>
<feature type="chain" id="PRO_5001852729" evidence="5">
    <location>
        <begin position="26"/>
        <end position="292"/>
    </location>
</feature>
<dbReference type="PANTHER" id="PTHR47737:SF1">
    <property type="entry name" value="GLYCINE BETAINE_PROLINE BETAINE TRANSPORT SYSTEM PERMEASE PROTEIN PROW"/>
    <property type="match status" value="1"/>
</dbReference>
<sequence>MKGYSRFILLKLLTFLLIFSSGITAAEVKKASKGQVTLVYVEWSSEIASTNVVKTILEELGYKVEMLSVSAAAMWQAVASGDADAHVAAWLPSTHAHYFEAVKDKVEDLGANLEGTKIGLVVPAYVTINSIEELNANVDKFQGKIIGIDPGAGLMSKTETVIKEYHLDKFKLIEGSGATMAAALKEAIRTQQWIVVTGWTPHWKFSRWQLKYLEDPKKIYGDEEYIGTIVRKGLREDMPEVYHFLDNFYWTTADMEKVMIWNEEPNTTPEENAKRWVNENRDKVAKWLSFNK</sequence>
<dbReference type="CDD" id="cd13639">
    <property type="entry name" value="PBP2_OpuAC_like"/>
    <property type="match status" value="1"/>
</dbReference>
<dbReference type="GO" id="GO:0043190">
    <property type="term" value="C:ATP-binding cassette (ABC) transporter complex"/>
    <property type="evidence" value="ECO:0007669"/>
    <property type="project" value="InterPro"/>
</dbReference>
<dbReference type="GO" id="GO:0005275">
    <property type="term" value="F:amine transmembrane transporter activity"/>
    <property type="evidence" value="ECO:0007669"/>
    <property type="project" value="TreeGrafter"/>
</dbReference>
<evidence type="ECO:0000256" key="5">
    <source>
        <dbReference type="SAM" id="SignalP"/>
    </source>
</evidence>
<evidence type="ECO:0000259" key="6">
    <source>
        <dbReference type="Pfam" id="PF04069"/>
    </source>
</evidence>
<accession>A0A090AJ46</accession>
<dbReference type="STRING" id="40754.THII_0588"/>
<reference evidence="7 8" key="1">
    <citation type="journal article" date="2014" name="ISME J.">
        <title>Ecophysiology of Thioploca ingrica as revealed by the complete genome sequence supplemented with proteomic evidence.</title>
        <authorList>
            <person name="Kojima H."/>
            <person name="Ogura Y."/>
            <person name="Yamamoto N."/>
            <person name="Togashi T."/>
            <person name="Mori H."/>
            <person name="Watanabe T."/>
            <person name="Nemoto F."/>
            <person name="Kurokawa K."/>
            <person name="Hayashi T."/>
            <person name="Fukui M."/>
        </authorList>
    </citation>
    <scope>NUCLEOTIDE SEQUENCE [LARGE SCALE GENOMIC DNA]</scope>
</reference>
<dbReference type="EMBL" id="AP014633">
    <property type="protein sequence ID" value="BAP54885.1"/>
    <property type="molecule type" value="Genomic_DNA"/>
</dbReference>
<evidence type="ECO:0000313" key="7">
    <source>
        <dbReference type="EMBL" id="BAP54885.1"/>
    </source>
</evidence>
<keyword evidence="5" id="KW-0732">Signal</keyword>
<dbReference type="OrthoDB" id="9787902at2"/>
<protein>
    <submittedName>
        <fullName evidence="7">Glycine betaine/proline transport system substrate-binding protein</fullName>
    </submittedName>
</protein>
<dbReference type="InterPro" id="IPR007210">
    <property type="entry name" value="ABC_Gly_betaine_transp_sub-bd"/>
</dbReference>
<keyword evidence="2" id="KW-0813">Transport</keyword>
<gene>
    <name evidence="7" type="ORF">THII_0588</name>
</gene>
<dbReference type="SUPFAM" id="SSF53850">
    <property type="entry name" value="Periplasmic binding protein-like II"/>
    <property type="match status" value="1"/>
</dbReference>
<evidence type="ECO:0000256" key="3">
    <source>
        <dbReference type="ARBA" id="ARBA00022475"/>
    </source>
</evidence>
<name>A0A090AJ46_9GAMM</name>
<dbReference type="AlphaFoldDB" id="A0A090AJ46"/>
<dbReference type="Gene3D" id="3.40.190.10">
    <property type="entry name" value="Periplasmic binding protein-like II"/>
    <property type="match status" value="1"/>
</dbReference>
<dbReference type="GO" id="GO:0031460">
    <property type="term" value="P:glycine betaine transport"/>
    <property type="evidence" value="ECO:0007669"/>
    <property type="project" value="TreeGrafter"/>
</dbReference>
<keyword evidence="4" id="KW-0472">Membrane</keyword>
<dbReference type="GO" id="GO:0015871">
    <property type="term" value="P:choline transport"/>
    <property type="evidence" value="ECO:0007669"/>
    <property type="project" value="TreeGrafter"/>
</dbReference>
<proteinExistence type="predicted"/>
<keyword evidence="3" id="KW-1003">Cell membrane</keyword>
<dbReference type="Pfam" id="PF04069">
    <property type="entry name" value="OpuAC"/>
    <property type="match status" value="1"/>
</dbReference>
<dbReference type="Proteomes" id="UP000031623">
    <property type="component" value="Chromosome"/>
</dbReference>
<evidence type="ECO:0000256" key="4">
    <source>
        <dbReference type="ARBA" id="ARBA00023136"/>
    </source>
</evidence>